<comment type="caution">
    <text evidence="1">The sequence shown here is derived from an EMBL/GenBank/DDBJ whole genome shotgun (WGS) entry which is preliminary data.</text>
</comment>
<evidence type="ECO:0000313" key="2">
    <source>
        <dbReference type="Proteomes" id="UP000199581"/>
    </source>
</evidence>
<gene>
    <name evidence="1" type="ORF">SAMN05421830_11669</name>
</gene>
<proteinExistence type="predicted"/>
<sequence>MNVKVSAGTVVQCPFDEDEKFNNGQENVRAVLKTSKRDLIYFFSINSYTRGSHMKKTSLTLLLFFLFQAGCFNLATPPSQISGSYTSELRYQSYTCEELSAELSSLARRENQLVTAQEQRRKTSMVQAFWIGYGNGDGIEAAELANVRGEKEAVRKAIDSNRCGASKNVSSKSVITTQPAGPLNDDLRRDLETIEQWRSAGILTEKEAVELRREALQKY</sequence>
<evidence type="ECO:0000313" key="1">
    <source>
        <dbReference type="EMBL" id="SFM14751.1"/>
    </source>
</evidence>
<dbReference type="AlphaFoldDB" id="A0A8G2C5R5"/>
<accession>A0A8G2C5R5</accession>
<reference evidence="1 2" key="1">
    <citation type="submission" date="2016-10" db="EMBL/GenBank/DDBJ databases">
        <authorList>
            <person name="Varghese N."/>
            <person name="Submissions S."/>
        </authorList>
    </citation>
    <scope>NUCLEOTIDE SEQUENCE [LARGE SCALE GENOMIC DNA]</scope>
    <source>
        <strain evidence="1 2">DSM 1741</strain>
    </source>
</reference>
<name>A0A8G2C5R5_DESNO</name>
<organism evidence="1 2">
    <name type="scientific">Desulfomicrobium norvegicum (strain DSM 1741 / NCIMB 8310)</name>
    <name type="common">Desulfovibrio baculatus (strain Norway 4)</name>
    <name type="synonym">Desulfovibrio desulfuricans (strain Norway 4)</name>
    <dbReference type="NCBI Taxonomy" id="52561"/>
    <lineage>
        <taxon>Bacteria</taxon>
        <taxon>Pseudomonadati</taxon>
        <taxon>Thermodesulfobacteriota</taxon>
        <taxon>Desulfovibrionia</taxon>
        <taxon>Desulfovibrionales</taxon>
        <taxon>Desulfomicrobiaceae</taxon>
        <taxon>Desulfomicrobium</taxon>
    </lineage>
</organism>
<protein>
    <submittedName>
        <fullName evidence="1">Uncharacterized protein</fullName>
    </submittedName>
</protein>
<dbReference type="EMBL" id="FOTO01000016">
    <property type="protein sequence ID" value="SFM14751.1"/>
    <property type="molecule type" value="Genomic_DNA"/>
</dbReference>
<dbReference type="Proteomes" id="UP000199581">
    <property type="component" value="Unassembled WGS sequence"/>
</dbReference>
<keyword evidence="2" id="KW-1185">Reference proteome</keyword>
<dbReference type="RefSeq" id="WP_208599881.1">
    <property type="nucleotide sequence ID" value="NZ_FOTO01000016.1"/>
</dbReference>